<name>L7UCP2_MYXSD</name>
<dbReference type="GO" id="GO:0017000">
    <property type="term" value="P:antibiotic biosynthetic process"/>
    <property type="evidence" value="ECO:0007669"/>
    <property type="project" value="UniProtKB-KW"/>
</dbReference>
<dbReference type="InterPro" id="IPR042098">
    <property type="entry name" value="TauD-like_sf"/>
</dbReference>
<dbReference type="RefSeq" id="WP_015349900.1">
    <property type="nucleotide sequence ID" value="NC_020126.1"/>
</dbReference>
<keyword evidence="2" id="KW-0560">Oxidoreductase</keyword>
<dbReference type="InterPro" id="IPR003819">
    <property type="entry name" value="TauD/TfdA-like"/>
</dbReference>
<evidence type="ECO:0000256" key="1">
    <source>
        <dbReference type="ARBA" id="ARBA00001954"/>
    </source>
</evidence>
<evidence type="ECO:0000259" key="4">
    <source>
        <dbReference type="Pfam" id="PF02668"/>
    </source>
</evidence>
<dbReference type="STRING" id="1278073.MYSTI_04342"/>
<dbReference type="eggNOG" id="COG2175">
    <property type="taxonomic scope" value="Bacteria"/>
</dbReference>
<protein>
    <submittedName>
        <fullName evidence="5">Taurine catabolism dioxygenase TauD/TfdA</fullName>
    </submittedName>
</protein>
<dbReference type="PANTHER" id="PTHR10696:SF56">
    <property type="entry name" value="TAUD_TFDA-LIKE DOMAIN-CONTAINING PROTEIN"/>
    <property type="match status" value="1"/>
</dbReference>
<dbReference type="AlphaFoldDB" id="L7UCP2"/>
<accession>L7UCP2</accession>
<evidence type="ECO:0000256" key="2">
    <source>
        <dbReference type="ARBA" id="ARBA00023002"/>
    </source>
</evidence>
<dbReference type="Gene3D" id="3.60.130.10">
    <property type="entry name" value="Clavaminate synthase-like"/>
    <property type="match status" value="1"/>
</dbReference>
<dbReference type="Proteomes" id="UP000011131">
    <property type="component" value="Chromosome"/>
</dbReference>
<dbReference type="PATRIC" id="fig|1278073.3.peg.4410"/>
<sequence>MLPFLIEPPSRDTSLLEWIDSNREQWRASLLEHGALLFRGFHFGGASEFGALSSALYVEPLRYVYRSTPRTELGKGVYTATEYPRQETIPQHNENAYSDHPPMNLCFLCVTPAERGGETPLTDNRLTTERIPVEVRQRFEQKRIMYVRNYGPRVDLPWQTVFQTQERSEVEAYCRAHGIEFEWKDASRLRTRQVLPAVTRHPLTGEAFWFNQAHLFHVSGLEPKTRQALTMLFKKEEFPRNAYHGDGSELDGADLETIRAAYQETLVTFPWRTGDVLLVDNLRVTHGRRPYEGTGRKVLVSMGDCYGPRA</sequence>
<dbReference type="PANTHER" id="PTHR10696">
    <property type="entry name" value="GAMMA-BUTYROBETAINE HYDROXYLASE-RELATED"/>
    <property type="match status" value="1"/>
</dbReference>
<dbReference type="Pfam" id="PF02668">
    <property type="entry name" value="TauD"/>
    <property type="match status" value="1"/>
</dbReference>
<keyword evidence="6" id="KW-1185">Reference proteome</keyword>
<evidence type="ECO:0000256" key="3">
    <source>
        <dbReference type="ARBA" id="ARBA00023194"/>
    </source>
</evidence>
<comment type="cofactor">
    <cofactor evidence="1">
        <name>Fe(2+)</name>
        <dbReference type="ChEBI" id="CHEBI:29033"/>
    </cofactor>
</comment>
<dbReference type="KEGG" id="msd:MYSTI_04342"/>
<dbReference type="OrthoDB" id="9769888at2"/>
<evidence type="ECO:0000313" key="6">
    <source>
        <dbReference type="Proteomes" id="UP000011131"/>
    </source>
</evidence>
<dbReference type="InterPro" id="IPR050411">
    <property type="entry name" value="AlphaKG_dependent_hydroxylases"/>
</dbReference>
<dbReference type="HOGENOM" id="CLU_044153_0_0_7"/>
<evidence type="ECO:0000313" key="5">
    <source>
        <dbReference type="EMBL" id="AGC45640.1"/>
    </source>
</evidence>
<dbReference type="GO" id="GO:0016706">
    <property type="term" value="F:2-oxoglutarate-dependent dioxygenase activity"/>
    <property type="evidence" value="ECO:0007669"/>
    <property type="project" value="UniProtKB-ARBA"/>
</dbReference>
<keyword evidence="5" id="KW-0223">Dioxygenase</keyword>
<keyword evidence="3" id="KW-0045">Antibiotic biosynthesis</keyword>
<organism evidence="5 6">
    <name type="scientific">Myxococcus stipitatus (strain DSM 14675 / JCM 12634 / Mx s8)</name>
    <dbReference type="NCBI Taxonomy" id="1278073"/>
    <lineage>
        <taxon>Bacteria</taxon>
        <taxon>Pseudomonadati</taxon>
        <taxon>Myxococcota</taxon>
        <taxon>Myxococcia</taxon>
        <taxon>Myxococcales</taxon>
        <taxon>Cystobacterineae</taxon>
        <taxon>Myxococcaceae</taxon>
        <taxon>Myxococcus</taxon>
    </lineage>
</organism>
<proteinExistence type="predicted"/>
<dbReference type="SUPFAM" id="SSF51197">
    <property type="entry name" value="Clavaminate synthase-like"/>
    <property type="match status" value="1"/>
</dbReference>
<dbReference type="EMBL" id="CP004025">
    <property type="protein sequence ID" value="AGC45640.1"/>
    <property type="molecule type" value="Genomic_DNA"/>
</dbReference>
<gene>
    <name evidence="5" type="ordered locus">MYSTI_04342</name>
</gene>
<reference evidence="5 6" key="1">
    <citation type="journal article" date="2013" name="Genome Announc.">
        <title>Complete genome sequence of Myxococcus stipitatus strain DSM 14675, a fruiting myxobacterium.</title>
        <authorList>
            <person name="Huntley S."/>
            <person name="Kneip S."/>
            <person name="Treuner-Lange A."/>
            <person name="Sogaard-Andersen L."/>
        </authorList>
    </citation>
    <scope>NUCLEOTIDE SEQUENCE [LARGE SCALE GENOMIC DNA]</scope>
    <source>
        <strain evidence="6">DSM 14675 / JCM 12634 / Mx s8</strain>
    </source>
</reference>
<feature type="domain" description="TauD/TfdA-like" evidence="4">
    <location>
        <begin position="16"/>
        <end position="300"/>
    </location>
</feature>